<dbReference type="Gene3D" id="3.40.50.1010">
    <property type="entry name" value="5'-nuclease"/>
    <property type="match status" value="1"/>
</dbReference>
<dbReference type="Gene3D" id="1.10.150.20">
    <property type="entry name" value="5' to 3' exonuclease, C-terminal subdomain"/>
    <property type="match status" value="2"/>
</dbReference>
<keyword evidence="10" id="KW-0234">DNA repair</keyword>
<dbReference type="PATRIC" id="fig|178606.4.peg.115"/>
<dbReference type="InterPro" id="IPR019760">
    <property type="entry name" value="DNA-dir_DNA_pol_A_CS"/>
</dbReference>
<evidence type="ECO:0000259" key="15">
    <source>
        <dbReference type="SMART" id="SM00482"/>
    </source>
</evidence>
<evidence type="ECO:0000256" key="9">
    <source>
        <dbReference type="ARBA" id="ARBA00023125"/>
    </source>
</evidence>
<keyword evidence="12" id="KW-0175">Coiled coil</keyword>
<dbReference type="FunFam" id="1.10.150.20:FF:000003">
    <property type="entry name" value="DNA polymerase I"/>
    <property type="match status" value="1"/>
</dbReference>
<evidence type="ECO:0000256" key="5">
    <source>
        <dbReference type="ARBA" id="ARBA00022695"/>
    </source>
</evidence>
<comment type="similarity">
    <text evidence="1">Belongs to the DNA polymerase type-A family.</text>
</comment>
<dbReference type="FunFam" id="1.20.1060.10:FF:000001">
    <property type="entry name" value="DNA polymerase I"/>
    <property type="match status" value="1"/>
</dbReference>
<keyword evidence="4 16" id="KW-0808">Transferase</keyword>
<dbReference type="GO" id="GO:0003677">
    <property type="term" value="F:DNA binding"/>
    <property type="evidence" value="ECO:0007669"/>
    <property type="project" value="UniProtKB-KW"/>
</dbReference>
<dbReference type="Gene3D" id="3.30.420.10">
    <property type="entry name" value="Ribonuclease H-like superfamily/Ribonuclease H"/>
    <property type="match status" value="1"/>
</dbReference>
<gene>
    <name evidence="16" type="ORF">LptCag_2336</name>
</gene>
<dbReference type="Pfam" id="PF00476">
    <property type="entry name" value="DNA_pol_A"/>
    <property type="match status" value="1"/>
</dbReference>
<dbReference type="InterPro" id="IPR036397">
    <property type="entry name" value="RNaseH_sf"/>
</dbReference>
<dbReference type="InterPro" id="IPR036279">
    <property type="entry name" value="5-3_exonuclease_C_sf"/>
</dbReference>
<dbReference type="Gene3D" id="3.30.70.370">
    <property type="match status" value="1"/>
</dbReference>
<evidence type="ECO:0000256" key="11">
    <source>
        <dbReference type="ARBA" id="ARBA00049244"/>
    </source>
</evidence>
<proteinExistence type="inferred from homology"/>
<evidence type="ECO:0000256" key="1">
    <source>
        <dbReference type="ARBA" id="ARBA00007705"/>
    </source>
</evidence>
<evidence type="ECO:0000313" key="17">
    <source>
        <dbReference type="Proteomes" id="UP000029452"/>
    </source>
</evidence>
<dbReference type="InterPro" id="IPR012337">
    <property type="entry name" value="RNaseH-like_sf"/>
</dbReference>
<evidence type="ECO:0000256" key="10">
    <source>
        <dbReference type="ARBA" id="ARBA00023204"/>
    </source>
</evidence>
<evidence type="ECO:0000313" key="16">
    <source>
        <dbReference type="EMBL" id="KGA94902.1"/>
    </source>
</evidence>
<dbReference type="Proteomes" id="UP000029452">
    <property type="component" value="Unassembled WGS sequence"/>
</dbReference>
<evidence type="ECO:0000256" key="8">
    <source>
        <dbReference type="ARBA" id="ARBA00022932"/>
    </source>
</evidence>
<dbReference type="PANTHER" id="PTHR10133">
    <property type="entry name" value="DNA POLYMERASE I"/>
    <property type="match status" value="1"/>
</dbReference>
<evidence type="ECO:0000256" key="4">
    <source>
        <dbReference type="ARBA" id="ARBA00022679"/>
    </source>
</evidence>
<dbReference type="InterPro" id="IPR020045">
    <property type="entry name" value="DNA_polI_H3TH"/>
</dbReference>
<dbReference type="CDD" id="cd08637">
    <property type="entry name" value="DNA_pol_A_pol_I_C"/>
    <property type="match status" value="1"/>
</dbReference>
<dbReference type="InterPro" id="IPR002298">
    <property type="entry name" value="DNA_polymerase_A"/>
</dbReference>
<dbReference type="SUPFAM" id="SSF88723">
    <property type="entry name" value="PIN domain-like"/>
    <property type="match status" value="1"/>
</dbReference>
<dbReference type="GO" id="GO:0008409">
    <property type="term" value="F:5'-3' exonuclease activity"/>
    <property type="evidence" value="ECO:0007669"/>
    <property type="project" value="InterPro"/>
</dbReference>
<evidence type="ECO:0000256" key="2">
    <source>
        <dbReference type="ARBA" id="ARBA00012417"/>
    </source>
</evidence>
<dbReference type="Pfam" id="PF02739">
    <property type="entry name" value="5_3_exonuc_N"/>
    <property type="match status" value="1"/>
</dbReference>
<dbReference type="PRINTS" id="PR00868">
    <property type="entry name" value="DNAPOLI"/>
</dbReference>
<keyword evidence="9" id="KW-0238">DNA-binding</keyword>
<dbReference type="CDD" id="cd09898">
    <property type="entry name" value="H3TH_53EXO"/>
    <property type="match status" value="1"/>
</dbReference>
<dbReference type="InterPro" id="IPR008918">
    <property type="entry name" value="HhH2"/>
</dbReference>
<dbReference type="OrthoDB" id="9806424at2"/>
<dbReference type="SUPFAM" id="SSF53098">
    <property type="entry name" value="Ribonuclease H-like"/>
    <property type="match status" value="1"/>
</dbReference>
<dbReference type="SMART" id="SM00482">
    <property type="entry name" value="POLAc"/>
    <property type="match status" value="1"/>
</dbReference>
<dbReference type="RefSeq" id="WP_052157697.1">
    <property type="nucleotide sequence ID" value="NZ_JPGK01000001.1"/>
</dbReference>
<evidence type="ECO:0000256" key="12">
    <source>
        <dbReference type="SAM" id="Coils"/>
    </source>
</evidence>
<comment type="caution">
    <text evidence="16">The sequence shown here is derived from an EMBL/GenBank/DDBJ whole genome shotgun (WGS) entry which is preliminary data.</text>
</comment>
<dbReference type="SMART" id="SM00475">
    <property type="entry name" value="53EXOc"/>
    <property type="match status" value="1"/>
</dbReference>
<dbReference type="GO" id="GO:0006261">
    <property type="term" value="P:DNA-templated DNA replication"/>
    <property type="evidence" value="ECO:0007669"/>
    <property type="project" value="InterPro"/>
</dbReference>
<dbReference type="InterPro" id="IPR020046">
    <property type="entry name" value="5-3_exonucl_a-hlix_arch_N"/>
</dbReference>
<keyword evidence="5 16" id="KW-0548">Nucleotidyltransferase</keyword>
<keyword evidence="6" id="KW-0235">DNA replication</keyword>
<evidence type="ECO:0000256" key="13">
    <source>
        <dbReference type="SAM" id="MobiDB-lite"/>
    </source>
</evidence>
<dbReference type="FunFam" id="1.10.150.20:FF:000002">
    <property type="entry name" value="DNA polymerase I"/>
    <property type="match status" value="1"/>
</dbReference>
<name>A0A094WGX0_9BACT</name>
<evidence type="ECO:0000256" key="7">
    <source>
        <dbReference type="ARBA" id="ARBA00022763"/>
    </source>
</evidence>
<dbReference type="InterPro" id="IPR029060">
    <property type="entry name" value="PIN-like_dom_sf"/>
</dbReference>
<protein>
    <recommendedName>
        <fullName evidence="3">DNA polymerase I</fullName>
        <ecNumber evidence="2">2.7.7.7</ecNumber>
    </recommendedName>
</protein>
<dbReference type="CDD" id="cd09859">
    <property type="entry name" value="PIN_53EXO"/>
    <property type="match status" value="1"/>
</dbReference>
<dbReference type="InterPro" id="IPR002421">
    <property type="entry name" value="5-3_exonuclease"/>
</dbReference>
<reference evidence="16 17" key="1">
    <citation type="submission" date="2014-06" db="EMBL/GenBank/DDBJ databases">
        <title>Draft genome sequence of iron oxidizing acidophile Leptospirillum ferriphilum DSM14647.</title>
        <authorList>
            <person name="Cardenas J.P."/>
            <person name="Lazcano M."/>
            <person name="Ossandon F.J."/>
            <person name="Corbett M."/>
            <person name="Holmes D.S."/>
            <person name="Watkin E."/>
        </authorList>
    </citation>
    <scope>NUCLEOTIDE SEQUENCE [LARGE SCALE GENOMIC DNA]</scope>
    <source>
        <strain evidence="16 17">DSM 14647</strain>
    </source>
</reference>
<dbReference type="SMART" id="SM00279">
    <property type="entry name" value="HhH2"/>
    <property type="match status" value="1"/>
</dbReference>
<dbReference type="SUPFAM" id="SSF56672">
    <property type="entry name" value="DNA/RNA polymerases"/>
    <property type="match status" value="1"/>
</dbReference>
<dbReference type="PANTHER" id="PTHR10133:SF27">
    <property type="entry name" value="DNA POLYMERASE NU"/>
    <property type="match status" value="1"/>
</dbReference>
<feature type="domain" description="DNA-directed DNA polymerase family A palm" evidence="15">
    <location>
        <begin position="631"/>
        <end position="834"/>
    </location>
</feature>
<feature type="coiled-coil region" evidence="12">
    <location>
        <begin position="492"/>
        <end position="519"/>
    </location>
</feature>
<evidence type="ECO:0000256" key="6">
    <source>
        <dbReference type="ARBA" id="ARBA00022705"/>
    </source>
</evidence>
<organism evidence="16 17">
    <name type="scientific">Leptospirillum ferriphilum</name>
    <dbReference type="NCBI Taxonomy" id="178606"/>
    <lineage>
        <taxon>Bacteria</taxon>
        <taxon>Pseudomonadati</taxon>
        <taxon>Nitrospirota</taxon>
        <taxon>Nitrospiria</taxon>
        <taxon>Nitrospirales</taxon>
        <taxon>Nitrospiraceae</taxon>
        <taxon>Leptospirillum</taxon>
    </lineage>
</organism>
<accession>A0A094WGX0</accession>
<dbReference type="EMBL" id="JPGK01000001">
    <property type="protein sequence ID" value="KGA94902.1"/>
    <property type="molecule type" value="Genomic_DNA"/>
</dbReference>
<evidence type="ECO:0000256" key="3">
    <source>
        <dbReference type="ARBA" id="ARBA00020311"/>
    </source>
</evidence>
<evidence type="ECO:0000259" key="14">
    <source>
        <dbReference type="SMART" id="SM00475"/>
    </source>
</evidence>
<sequence length="872" mass="97811">MDSPSGRKKTASSVPEWARDLPSSTLVLMDGFGYIFRAYHSRVTFVTRAGLPTGAITVFGNMLLSVLKELSPSAMAVVFESRTGNVRTEILPEIKANRPEPPSDFLQQIPYIERLIRGIGVPLLSTDGYEADDTIAALAAKWLKQHDRTKVPCHVVILSSDKDLLTLVSERVWVYDPMTKKVLGPSDVREKWGVEPWQIPDLLALTGDTADNIPGVPGIGQKTAAKLLGNQGTIDTLYEDLDNVVPERIRALLREHRERVFRNKKVTVLHADLTLSLEPESLSLSPPDMDSLKSLLQELEAPGLLSRVQRTLELRKPSLAPEEKKRRTTSERRLPFQSDLPHMSGCPGAGIDLVGDSGFWLHDGDQAIFHPFSDEEAVFKKMSAWRDEGKAVWCFDQTRLYRECPRFFALGIPFVFDATIAAYLLDPGHRDYLLENLAARYFLTEISDRPRLVRNILSRLWDDAVKEGLLELVQSIEIPLGRILYQMEVLGVRIDRQALESARESIEALSRELEEEIYRLAGSRFTILSPKQVGEILYGKLGLPTARKGKTGYSTDEETLTRLSALHPLPEKILAYRQMKKLLSTYVDPIARGIDAQGRLHGQFNQTVTATGRLSSSNPNLQNIPMRSPAGREIRKCFIAGENRVLLSADYSQIELRLLAHFSEDPELMAVFERNEDIHARTARLLFGDPVTPETRRKAKTINFGILYGMSAFSLSQDLGVESQEAQAFIDRYFGAFPKVGPLFDSILEEAKKTGEVRTILGRKRRIPELFASDRRSREYGERMAVNTVLQGSAADLIKKSMVDFGQVRKDRPEIGDLLVQVHDELLFEVREDNLDEASGTIRSLMEGALRLKVPLVVQVGQGKNWVDAHPG</sequence>
<feature type="domain" description="5'-3' exonuclease" evidence="14">
    <location>
        <begin position="21"/>
        <end position="285"/>
    </location>
</feature>
<dbReference type="AlphaFoldDB" id="A0A094WGX0"/>
<dbReference type="Pfam" id="PF01367">
    <property type="entry name" value="5_3_exonuc"/>
    <property type="match status" value="1"/>
</dbReference>
<dbReference type="InterPro" id="IPR001098">
    <property type="entry name" value="DNA-dir_DNA_pol_A_palm_dom"/>
</dbReference>
<feature type="region of interest" description="Disordered" evidence="13">
    <location>
        <begin position="316"/>
        <end position="339"/>
    </location>
</feature>
<dbReference type="SUPFAM" id="SSF47807">
    <property type="entry name" value="5' to 3' exonuclease, C-terminal subdomain"/>
    <property type="match status" value="1"/>
</dbReference>
<keyword evidence="8" id="KW-0239">DNA-directed DNA polymerase</keyword>
<dbReference type="PROSITE" id="PS00447">
    <property type="entry name" value="DNA_POLYMERASE_A"/>
    <property type="match status" value="1"/>
</dbReference>
<feature type="compositionally biased region" description="Basic and acidic residues" evidence="13">
    <location>
        <begin position="316"/>
        <end position="334"/>
    </location>
</feature>
<dbReference type="GO" id="GO:0003887">
    <property type="term" value="F:DNA-directed DNA polymerase activity"/>
    <property type="evidence" value="ECO:0007669"/>
    <property type="project" value="UniProtKB-KW"/>
</dbReference>
<keyword evidence="7" id="KW-0227">DNA damage</keyword>
<dbReference type="GO" id="GO:0006302">
    <property type="term" value="P:double-strand break repair"/>
    <property type="evidence" value="ECO:0007669"/>
    <property type="project" value="TreeGrafter"/>
</dbReference>
<dbReference type="InterPro" id="IPR043502">
    <property type="entry name" value="DNA/RNA_pol_sf"/>
</dbReference>
<dbReference type="Gene3D" id="1.20.1060.10">
    <property type="entry name" value="Taq DNA Polymerase, Chain T, domain 4"/>
    <property type="match status" value="1"/>
</dbReference>
<dbReference type="EC" id="2.7.7.7" evidence="2"/>
<comment type="catalytic activity">
    <reaction evidence="11">
        <text>DNA(n) + a 2'-deoxyribonucleoside 5'-triphosphate = DNA(n+1) + diphosphate</text>
        <dbReference type="Rhea" id="RHEA:22508"/>
        <dbReference type="Rhea" id="RHEA-COMP:17339"/>
        <dbReference type="Rhea" id="RHEA-COMP:17340"/>
        <dbReference type="ChEBI" id="CHEBI:33019"/>
        <dbReference type="ChEBI" id="CHEBI:61560"/>
        <dbReference type="ChEBI" id="CHEBI:173112"/>
        <dbReference type="EC" id="2.7.7.7"/>
    </reaction>
</comment>